<dbReference type="InterPro" id="IPR004475">
    <property type="entry name" value="PolC_DP2"/>
</dbReference>
<dbReference type="GO" id="GO:0006260">
    <property type="term" value="P:DNA replication"/>
    <property type="evidence" value="ECO:0007669"/>
    <property type="project" value="InterPro"/>
</dbReference>
<feature type="transmembrane region" description="Helical" evidence="1">
    <location>
        <begin position="111"/>
        <end position="129"/>
    </location>
</feature>
<comment type="caution">
    <text evidence="3">The sequence shown here is derived from an EMBL/GenBank/DDBJ whole genome shotgun (WGS) entry which is preliminary data.</text>
</comment>
<keyword evidence="1" id="KW-0472">Membrane</keyword>
<feature type="domain" description="DNA polymerase II large subunit DP2 N-terminal" evidence="2">
    <location>
        <begin position="10"/>
        <end position="164"/>
    </location>
</feature>
<keyword evidence="1" id="KW-0812">Transmembrane</keyword>
<dbReference type="AlphaFoldDB" id="X0WIB6"/>
<gene>
    <name evidence="3" type="ORF">S01H1_71891</name>
</gene>
<sequence length="167" mass="18898">MSEASLEMQNYFKEIEEKIDKAYSVANGAKKQGYDPEDKVSILRARNMAERVEGLISVVAPQIKNSGIVPRIFELEEEYGKSDWRVAFKISEEVSFEKFCKFKDKREAMEVALRVGLAYITMGIVASPLEGFVKLELKKRRDGKEYFALFFSGPIRSAGTTATCIFA</sequence>
<organism evidence="3">
    <name type="scientific">marine sediment metagenome</name>
    <dbReference type="NCBI Taxonomy" id="412755"/>
    <lineage>
        <taxon>unclassified sequences</taxon>
        <taxon>metagenomes</taxon>
        <taxon>ecological metagenomes</taxon>
    </lineage>
</organism>
<evidence type="ECO:0000259" key="2">
    <source>
        <dbReference type="Pfam" id="PF03833"/>
    </source>
</evidence>
<dbReference type="InterPro" id="IPR016033">
    <property type="entry name" value="PolC_DP2_N"/>
</dbReference>
<dbReference type="GO" id="GO:0003677">
    <property type="term" value="F:DNA binding"/>
    <property type="evidence" value="ECO:0007669"/>
    <property type="project" value="InterPro"/>
</dbReference>
<accession>X0WIB6</accession>
<feature type="non-terminal residue" evidence="3">
    <location>
        <position position="167"/>
    </location>
</feature>
<keyword evidence="1" id="KW-1133">Transmembrane helix</keyword>
<name>X0WIB6_9ZZZZ</name>
<proteinExistence type="predicted"/>
<dbReference type="Pfam" id="PF03833">
    <property type="entry name" value="PolC_DP2_N"/>
    <property type="match status" value="1"/>
</dbReference>
<dbReference type="PANTHER" id="PTHR42210">
    <property type="entry name" value="DNA POLYMERASE II LARGE SUBUNIT"/>
    <property type="match status" value="1"/>
</dbReference>
<dbReference type="GO" id="GO:0003887">
    <property type="term" value="F:DNA-directed DNA polymerase activity"/>
    <property type="evidence" value="ECO:0007669"/>
    <property type="project" value="InterPro"/>
</dbReference>
<evidence type="ECO:0000313" key="3">
    <source>
        <dbReference type="EMBL" id="GAG30719.1"/>
    </source>
</evidence>
<protein>
    <recommendedName>
        <fullName evidence="2">DNA polymerase II large subunit DP2 N-terminal domain-containing protein</fullName>
    </recommendedName>
</protein>
<dbReference type="EMBL" id="BARS01047902">
    <property type="protein sequence ID" value="GAG30719.1"/>
    <property type="molecule type" value="Genomic_DNA"/>
</dbReference>
<dbReference type="PANTHER" id="PTHR42210:SF1">
    <property type="entry name" value="DNA POLYMERASE II LARGE SUBUNIT"/>
    <property type="match status" value="1"/>
</dbReference>
<evidence type="ECO:0000256" key="1">
    <source>
        <dbReference type="SAM" id="Phobius"/>
    </source>
</evidence>
<reference evidence="3" key="1">
    <citation type="journal article" date="2014" name="Front. Microbiol.">
        <title>High frequency of phylogenetically diverse reductive dehalogenase-homologous genes in deep subseafloor sedimentary metagenomes.</title>
        <authorList>
            <person name="Kawai M."/>
            <person name="Futagami T."/>
            <person name="Toyoda A."/>
            <person name="Takaki Y."/>
            <person name="Nishi S."/>
            <person name="Hori S."/>
            <person name="Arai W."/>
            <person name="Tsubouchi T."/>
            <person name="Morono Y."/>
            <person name="Uchiyama I."/>
            <person name="Ito T."/>
            <person name="Fujiyama A."/>
            <person name="Inagaki F."/>
            <person name="Takami H."/>
        </authorList>
    </citation>
    <scope>NUCLEOTIDE SEQUENCE</scope>
    <source>
        <strain evidence="3">Expedition CK06-06</strain>
    </source>
</reference>